<feature type="region of interest" description="Disordered" evidence="4">
    <location>
        <begin position="93"/>
        <end position="126"/>
    </location>
</feature>
<dbReference type="CDD" id="cd03357">
    <property type="entry name" value="LbH_MAT_GAT"/>
    <property type="match status" value="1"/>
</dbReference>
<evidence type="ECO:0000259" key="5">
    <source>
        <dbReference type="PROSITE" id="PS50048"/>
    </source>
</evidence>
<dbReference type="Pfam" id="PF14602">
    <property type="entry name" value="Hexapep_2"/>
    <property type="match status" value="1"/>
</dbReference>
<protein>
    <submittedName>
        <fullName evidence="6">Nodulation protein l</fullName>
    </submittedName>
</protein>
<evidence type="ECO:0000256" key="2">
    <source>
        <dbReference type="ARBA" id="ARBA00022679"/>
    </source>
</evidence>
<dbReference type="InterPro" id="IPR011004">
    <property type="entry name" value="Trimer_LpxA-like_sf"/>
</dbReference>
<gene>
    <name evidence="6" type="ORF">SPI_09472</name>
</gene>
<feature type="region of interest" description="Disordered" evidence="4">
    <location>
        <begin position="142"/>
        <end position="291"/>
    </location>
</feature>
<feature type="compositionally biased region" description="Basic and acidic residues" evidence="4">
    <location>
        <begin position="152"/>
        <end position="199"/>
    </location>
</feature>
<feature type="compositionally biased region" description="Polar residues" evidence="4">
    <location>
        <begin position="473"/>
        <end position="491"/>
    </location>
</feature>
<dbReference type="InterPro" id="IPR051159">
    <property type="entry name" value="Hexapeptide_acetyltransf"/>
</dbReference>
<sequence length="840" mass="93677">MPGFTALNGGGSPKTLSKDTAGTIEVRMQPLTNDEREHSVNGVSPLTIEPKTIPETSISSRREREIWGTTPLHQPPFRSSAAPYPNLENIVEAAQKRKRSPSTEDLPRAHQYVQHKQQHEEVGVPRVLSTAETAAAAIAAASAAATVALQTRESEHPRASVEPRDPYDPPRKRPYDSRPLEESKRDQQRQREREQRRVDIWYSLPSREDRHSAGAGSIQSPADEQSGNDSRQREKSTAHATSSPQSEYAGHTPDEEDQLSSFGGAFSPTQPRKESTSIPQSDPKRRKRNFSNRTKTGCLTCRKRKKKCDETKPECSNCVRGGFICAGYPPQKGQWGKIDLTKPTVQIESKDPSYVPPGAYGMPGTIKGPQASNFLQQRRDTLPPYRGQALRIEPPQGRPLQTDDDRPTASTLPSAMTSSDGHNKLSALSTYSAPANVFPTPISAATTVPFLDRTPKEYQRVPPLHDLSRTTEPDTPQHTSPLPQINIQRSGSPRHEQRSPPQQQLQQQTQQAQRSPQHSQSQQRQQPQPEQSTLQPHQPQQLHQQHQQDTQQSLHHRPQPHHQPYHQSLQQQRTQQSQPQQSPHPQHQPEHHQRQELSPTEVQRHFPPLRTYSPPAVSQQQQLPPPPIALSGDAGETRTRRSRTTPFFNTMPGSRRERNEMYAGRPFFQFDKELVAERERCGAACWKFNNSMNPNVGVSLSERTRLFKEILQPRDNLQTSPIAHVGSVGEQVIVEAPFHADYGYNITIGEDVYIGRNCHISDAMPISIGNRVYIGPNVSFYTTTLPTDHTQREGVHSAIHGRGITIGDDVFIGGNVTILAGVNIGHGTTVGAGSVVSRVK</sequence>
<dbReference type="GO" id="GO:0000981">
    <property type="term" value="F:DNA-binding transcription factor activity, RNA polymerase II-specific"/>
    <property type="evidence" value="ECO:0007669"/>
    <property type="project" value="InterPro"/>
</dbReference>
<feature type="region of interest" description="Disordered" evidence="4">
    <location>
        <begin position="389"/>
        <end position="423"/>
    </location>
</feature>
<feature type="domain" description="Zn(2)-C6 fungal-type" evidence="5">
    <location>
        <begin position="297"/>
        <end position="325"/>
    </location>
</feature>
<evidence type="ECO:0000256" key="4">
    <source>
        <dbReference type="SAM" id="MobiDB-lite"/>
    </source>
</evidence>
<dbReference type="GO" id="GO:0008374">
    <property type="term" value="F:O-acyltransferase activity"/>
    <property type="evidence" value="ECO:0007669"/>
    <property type="project" value="TreeGrafter"/>
</dbReference>
<feature type="compositionally biased region" description="Low complexity" evidence="4">
    <location>
        <begin position="499"/>
        <end position="553"/>
    </location>
</feature>
<keyword evidence="3" id="KW-0539">Nucleus</keyword>
<evidence type="ECO:0000313" key="6">
    <source>
        <dbReference type="EMBL" id="OAA53243.1"/>
    </source>
</evidence>
<dbReference type="Proteomes" id="UP000076874">
    <property type="component" value="Unassembled WGS sequence"/>
</dbReference>
<feature type="compositionally biased region" description="Polar residues" evidence="4">
    <location>
        <begin position="217"/>
        <end position="229"/>
    </location>
</feature>
<dbReference type="SMART" id="SM00066">
    <property type="entry name" value="GAL4"/>
    <property type="match status" value="1"/>
</dbReference>
<keyword evidence="7" id="KW-1185">Reference proteome</keyword>
<feature type="region of interest" description="Disordered" evidence="4">
    <location>
        <begin position="1"/>
        <end position="62"/>
    </location>
</feature>
<dbReference type="Pfam" id="PF00132">
    <property type="entry name" value="Hexapep"/>
    <property type="match status" value="1"/>
</dbReference>
<dbReference type="GO" id="GO:0008270">
    <property type="term" value="F:zinc ion binding"/>
    <property type="evidence" value="ECO:0007669"/>
    <property type="project" value="InterPro"/>
</dbReference>
<feature type="compositionally biased region" description="Basic residues" evidence="4">
    <location>
        <begin position="554"/>
        <end position="564"/>
    </location>
</feature>
<accession>A0A167LLZ2</accession>
<keyword evidence="2" id="KW-0808">Transferase</keyword>
<dbReference type="PROSITE" id="PS00463">
    <property type="entry name" value="ZN2_CY6_FUNGAL_1"/>
    <property type="match status" value="1"/>
</dbReference>
<feature type="region of interest" description="Disordered" evidence="4">
    <location>
        <begin position="453"/>
        <end position="655"/>
    </location>
</feature>
<organism evidence="6 7">
    <name type="scientific">Niveomyces insectorum RCEF 264</name>
    <dbReference type="NCBI Taxonomy" id="1081102"/>
    <lineage>
        <taxon>Eukaryota</taxon>
        <taxon>Fungi</taxon>
        <taxon>Dikarya</taxon>
        <taxon>Ascomycota</taxon>
        <taxon>Pezizomycotina</taxon>
        <taxon>Sordariomycetes</taxon>
        <taxon>Hypocreomycetidae</taxon>
        <taxon>Hypocreales</taxon>
        <taxon>Cordycipitaceae</taxon>
        <taxon>Niveomyces</taxon>
    </lineage>
</organism>
<feature type="compositionally biased region" description="Polar residues" evidence="4">
    <location>
        <begin position="408"/>
        <end position="423"/>
    </location>
</feature>
<reference evidence="6 7" key="1">
    <citation type="journal article" date="2016" name="Genome Biol. Evol.">
        <title>Divergent and convergent evolution of fungal pathogenicity.</title>
        <authorList>
            <person name="Shang Y."/>
            <person name="Xiao G."/>
            <person name="Zheng P."/>
            <person name="Cen K."/>
            <person name="Zhan S."/>
            <person name="Wang C."/>
        </authorList>
    </citation>
    <scope>NUCLEOTIDE SEQUENCE [LARGE SCALE GENOMIC DNA]</scope>
    <source>
        <strain evidence="6 7">RCEF 264</strain>
    </source>
</reference>
<dbReference type="Pfam" id="PF00172">
    <property type="entry name" value="Zn_clus"/>
    <property type="match status" value="1"/>
</dbReference>
<dbReference type="EMBL" id="AZHD01000032">
    <property type="protein sequence ID" value="OAA53243.1"/>
    <property type="molecule type" value="Genomic_DNA"/>
</dbReference>
<dbReference type="InterPro" id="IPR001138">
    <property type="entry name" value="Zn2Cys6_DnaBD"/>
</dbReference>
<dbReference type="STRING" id="1081102.A0A167LLZ2"/>
<proteinExistence type="inferred from homology"/>
<dbReference type="Gene3D" id="2.160.10.10">
    <property type="entry name" value="Hexapeptide repeat proteins"/>
    <property type="match status" value="1"/>
</dbReference>
<dbReference type="PANTHER" id="PTHR23416:SF76">
    <property type="entry name" value="ZN(II)2CYS6 TRANSCRIPTION FACTOR (EUROFUNG)"/>
    <property type="match status" value="1"/>
</dbReference>
<evidence type="ECO:0000256" key="3">
    <source>
        <dbReference type="ARBA" id="ARBA00023242"/>
    </source>
</evidence>
<dbReference type="PANTHER" id="PTHR23416">
    <property type="entry name" value="SIALIC ACID SYNTHASE-RELATED"/>
    <property type="match status" value="1"/>
</dbReference>
<dbReference type="Gene3D" id="4.10.240.10">
    <property type="entry name" value="Zn(2)-C6 fungal-type DNA-binding domain"/>
    <property type="match status" value="1"/>
</dbReference>
<dbReference type="SUPFAM" id="SSF51161">
    <property type="entry name" value="Trimeric LpxA-like enzymes"/>
    <property type="match status" value="1"/>
</dbReference>
<dbReference type="SUPFAM" id="SSF57701">
    <property type="entry name" value="Zn2/Cys6 DNA-binding domain"/>
    <property type="match status" value="1"/>
</dbReference>
<feature type="compositionally biased region" description="Low complexity" evidence="4">
    <location>
        <begin position="565"/>
        <end position="585"/>
    </location>
</feature>
<dbReference type="CDD" id="cd00067">
    <property type="entry name" value="GAL4"/>
    <property type="match status" value="1"/>
</dbReference>
<dbReference type="AlphaFoldDB" id="A0A167LLZ2"/>
<dbReference type="Pfam" id="PF12464">
    <property type="entry name" value="Mac"/>
    <property type="match status" value="1"/>
</dbReference>
<dbReference type="OrthoDB" id="25818at2759"/>
<dbReference type="InterPro" id="IPR024688">
    <property type="entry name" value="Mac_dom"/>
</dbReference>
<dbReference type="SMART" id="SM01266">
    <property type="entry name" value="Mac"/>
    <property type="match status" value="1"/>
</dbReference>
<dbReference type="GO" id="GO:0016407">
    <property type="term" value="F:acetyltransferase activity"/>
    <property type="evidence" value="ECO:0007669"/>
    <property type="project" value="InterPro"/>
</dbReference>
<comment type="caution">
    <text evidence="6">The sequence shown here is derived from an EMBL/GenBank/DDBJ whole genome shotgun (WGS) entry which is preliminary data.</text>
</comment>
<dbReference type="InterPro" id="IPR001451">
    <property type="entry name" value="Hexapep"/>
</dbReference>
<dbReference type="PROSITE" id="PS50048">
    <property type="entry name" value="ZN2_CY6_FUNGAL_2"/>
    <property type="match status" value="1"/>
</dbReference>
<evidence type="ECO:0000256" key="1">
    <source>
        <dbReference type="ARBA" id="ARBA00007274"/>
    </source>
</evidence>
<dbReference type="InterPro" id="IPR036864">
    <property type="entry name" value="Zn2-C6_fun-type_DNA-bd_sf"/>
</dbReference>
<name>A0A167LLZ2_9HYPO</name>
<comment type="similarity">
    <text evidence="1">Belongs to the transferase hexapeptide repeat family.</text>
</comment>
<evidence type="ECO:0000313" key="7">
    <source>
        <dbReference type="Proteomes" id="UP000076874"/>
    </source>
</evidence>